<dbReference type="InterPro" id="IPR031316">
    <property type="entry name" value="FlgM_C"/>
</dbReference>
<dbReference type="SUPFAM" id="SSF101498">
    <property type="entry name" value="Anti-sigma factor FlgM"/>
    <property type="match status" value="1"/>
</dbReference>
<comment type="function">
    <text evidence="7">Responsible for the coupling of flagellin expression to flagellar assembly by preventing expression of the flagellin genes when a component of the middle class of proteins is defective. It negatively regulates flagellar genes by inhibiting the activity of FliA by directly binding to FliA.</text>
</comment>
<keyword evidence="11" id="KW-0966">Cell projection</keyword>
<organism evidence="11 12">
    <name type="scientific">Uliginosibacterium flavum</name>
    <dbReference type="NCBI Taxonomy" id="1396831"/>
    <lineage>
        <taxon>Bacteria</taxon>
        <taxon>Pseudomonadati</taxon>
        <taxon>Pseudomonadota</taxon>
        <taxon>Betaproteobacteria</taxon>
        <taxon>Rhodocyclales</taxon>
        <taxon>Zoogloeaceae</taxon>
        <taxon>Uliginosibacterium</taxon>
    </lineage>
</organism>
<evidence type="ECO:0000313" key="12">
    <source>
        <dbReference type="Proteomes" id="UP001549691"/>
    </source>
</evidence>
<dbReference type="NCBIfam" id="TIGR03824">
    <property type="entry name" value="FlgM_jcvi"/>
    <property type="match status" value="1"/>
</dbReference>
<accession>A0ABV2THU0</accession>
<evidence type="ECO:0000256" key="8">
    <source>
        <dbReference type="ARBA" id="ARBA00030117"/>
    </source>
</evidence>
<evidence type="ECO:0000256" key="2">
    <source>
        <dbReference type="ARBA" id="ARBA00017823"/>
    </source>
</evidence>
<evidence type="ECO:0000256" key="1">
    <source>
        <dbReference type="ARBA" id="ARBA00005322"/>
    </source>
</evidence>
<dbReference type="RefSeq" id="WP_354599062.1">
    <property type="nucleotide sequence ID" value="NZ_JBEWZI010000001.1"/>
</dbReference>
<gene>
    <name evidence="11" type="primary">flgM</name>
    <name evidence="11" type="ORF">ABXR19_00220</name>
</gene>
<feature type="compositionally biased region" description="Low complexity" evidence="9">
    <location>
        <begin position="24"/>
        <end position="37"/>
    </location>
</feature>
<evidence type="ECO:0000256" key="9">
    <source>
        <dbReference type="SAM" id="MobiDB-lite"/>
    </source>
</evidence>
<evidence type="ECO:0000256" key="7">
    <source>
        <dbReference type="ARBA" id="ARBA00024739"/>
    </source>
</evidence>
<evidence type="ECO:0000256" key="5">
    <source>
        <dbReference type="ARBA" id="ARBA00023015"/>
    </source>
</evidence>
<evidence type="ECO:0000256" key="6">
    <source>
        <dbReference type="ARBA" id="ARBA00023163"/>
    </source>
</evidence>
<keyword evidence="3" id="KW-0678">Repressor</keyword>
<dbReference type="EMBL" id="JBEWZI010000001">
    <property type="protein sequence ID" value="MET7012597.1"/>
    <property type="molecule type" value="Genomic_DNA"/>
</dbReference>
<keyword evidence="11" id="KW-0282">Flagellum</keyword>
<protein>
    <recommendedName>
        <fullName evidence="2">Negative regulator of flagellin synthesis</fullName>
    </recommendedName>
    <alternativeName>
        <fullName evidence="8">Anti-sigma-28 factor</fullName>
    </alternativeName>
</protein>
<dbReference type="Pfam" id="PF04316">
    <property type="entry name" value="FlgM"/>
    <property type="match status" value="1"/>
</dbReference>
<keyword evidence="11" id="KW-0969">Cilium</keyword>
<evidence type="ECO:0000259" key="10">
    <source>
        <dbReference type="Pfam" id="PF04316"/>
    </source>
</evidence>
<evidence type="ECO:0000256" key="3">
    <source>
        <dbReference type="ARBA" id="ARBA00022491"/>
    </source>
</evidence>
<dbReference type="InterPro" id="IPR007412">
    <property type="entry name" value="FlgM"/>
</dbReference>
<sequence length="102" mass="10733">MKIENTIKSPGAVGSETKTRPAREATTSSSAASGSKVQLSSLSSHLQQLEKVIAETPVVDSGKVEEIKSAISQGQFRVNPEKVADGLINSVRQMLAAQPRSA</sequence>
<evidence type="ECO:0000256" key="4">
    <source>
        <dbReference type="ARBA" id="ARBA00022795"/>
    </source>
</evidence>
<dbReference type="Proteomes" id="UP001549691">
    <property type="component" value="Unassembled WGS sequence"/>
</dbReference>
<feature type="region of interest" description="Disordered" evidence="9">
    <location>
        <begin position="1"/>
        <end position="37"/>
    </location>
</feature>
<feature type="domain" description="Anti-sigma-28 factor FlgM C-terminal" evidence="10">
    <location>
        <begin position="36"/>
        <end position="89"/>
    </location>
</feature>
<evidence type="ECO:0000313" key="11">
    <source>
        <dbReference type="EMBL" id="MET7012597.1"/>
    </source>
</evidence>
<keyword evidence="12" id="KW-1185">Reference proteome</keyword>
<keyword evidence="4" id="KW-1005">Bacterial flagellum biogenesis</keyword>
<keyword evidence="5" id="KW-0805">Transcription regulation</keyword>
<keyword evidence="6" id="KW-0804">Transcription</keyword>
<name>A0ABV2THU0_9RHOO</name>
<comment type="similarity">
    <text evidence="1">Belongs to the FlgM family.</text>
</comment>
<comment type="caution">
    <text evidence="11">The sequence shown here is derived from an EMBL/GenBank/DDBJ whole genome shotgun (WGS) entry which is preliminary data.</text>
</comment>
<proteinExistence type="inferred from homology"/>
<dbReference type="InterPro" id="IPR035890">
    <property type="entry name" value="Anti-sigma-28_factor_FlgM_sf"/>
</dbReference>
<reference evidence="11 12" key="1">
    <citation type="submission" date="2024-07" db="EMBL/GenBank/DDBJ databases">
        <title>Uliginosibacterium flavum JJ3220;KACC:17644.</title>
        <authorList>
            <person name="Kim M.K."/>
        </authorList>
    </citation>
    <scope>NUCLEOTIDE SEQUENCE [LARGE SCALE GENOMIC DNA]</scope>
    <source>
        <strain evidence="11 12">KACC:17644</strain>
    </source>
</reference>